<feature type="compositionally biased region" description="Polar residues" evidence="7">
    <location>
        <begin position="644"/>
        <end position="655"/>
    </location>
</feature>
<dbReference type="PANTHER" id="PTHR46144:SF6">
    <property type="entry name" value="C2H2-TYPE DOMAIN-CONTAINING PROTEIN"/>
    <property type="match status" value="1"/>
</dbReference>
<feature type="region of interest" description="Disordered" evidence="7">
    <location>
        <begin position="707"/>
        <end position="727"/>
    </location>
</feature>
<organism evidence="9 10">
    <name type="scientific">Acacia crassicarpa</name>
    <name type="common">northern wattle</name>
    <dbReference type="NCBI Taxonomy" id="499986"/>
    <lineage>
        <taxon>Eukaryota</taxon>
        <taxon>Viridiplantae</taxon>
        <taxon>Streptophyta</taxon>
        <taxon>Embryophyta</taxon>
        <taxon>Tracheophyta</taxon>
        <taxon>Spermatophyta</taxon>
        <taxon>Magnoliopsida</taxon>
        <taxon>eudicotyledons</taxon>
        <taxon>Gunneridae</taxon>
        <taxon>Pentapetalae</taxon>
        <taxon>rosids</taxon>
        <taxon>fabids</taxon>
        <taxon>Fabales</taxon>
        <taxon>Fabaceae</taxon>
        <taxon>Caesalpinioideae</taxon>
        <taxon>mimosoid clade</taxon>
        <taxon>Acacieae</taxon>
        <taxon>Acacia</taxon>
    </lineage>
</organism>
<reference evidence="9" key="1">
    <citation type="submission" date="2023-10" db="EMBL/GenBank/DDBJ databases">
        <title>Chromosome-level genome of the transformable northern wattle, Acacia crassicarpa.</title>
        <authorList>
            <person name="Massaro I."/>
            <person name="Sinha N.R."/>
            <person name="Poethig S."/>
            <person name="Leichty A.R."/>
        </authorList>
    </citation>
    <scope>NUCLEOTIDE SEQUENCE</scope>
    <source>
        <strain evidence="9">Acra3RX</strain>
        <tissue evidence="9">Leaf</tissue>
    </source>
</reference>
<accession>A0AAE1THB3</accession>
<dbReference type="SUPFAM" id="SSF57667">
    <property type="entry name" value="beta-beta-alpha zinc fingers"/>
    <property type="match status" value="6"/>
</dbReference>
<feature type="compositionally biased region" description="Basic and acidic residues" evidence="7">
    <location>
        <begin position="366"/>
        <end position="381"/>
    </location>
</feature>
<dbReference type="EMBL" id="JAWXYG010000001">
    <property type="protein sequence ID" value="KAK4284931.1"/>
    <property type="molecule type" value="Genomic_DNA"/>
</dbReference>
<feature type="compositionally biased region" description="Polar residues" evidence="7">
    <location>
        <begin position="344"/>
        <end position="353"/>
    </location>
</feature>
<feature type="region of interest" description="Disordered" evidence="7">
    <location>
        <begin position="817"/>
        <end position="840"/>
    </location>
</feature>
<gene>
    <name evidence="9" type="ORF">QN277_001697</name>
</gene>
<dbReference type="GO" id="GO:0008270">
    <property type="term" value="F:zinc ion binding"/>
    <property type="evidence" value="ECO:0007669"/>
    <property type="project" value="UniProtKB-KW"/>
</dbReference>
<dbReference type="InterPro" id="IPR013087">
    <property type="entry name" value="Znf_C2H2_type"/>
</dbReference>
<keyword evidence="4" id="KW-0863">Zinc-finger</keyword>
<evidence type="ECO:0000313" key="9">
    <source>
        <dbReference type="EMBL" id="KAK4284931.1"/>
    </source>
</evidence>
<dbReference type="PROSITE" id="PS00028">
    <property type="entry name" value="ZINC_FINGER_C2H2_1"/>
    <property type="match status" value="1"/>
</dbReference>
<keyword evidence="3" id="KW-0677">Repeat</keyword>
<evidence type="ECO:0000256" key="1">
    <source>
        <dbReference type="ARBA" id="ARBA00004123"/>
    </source>
</evidence>
<comment type="caution">
    <text evidence="9">The sequence shown here is derived from an EMBL/GenBank/DDBJ whole genome shotgun (WGS) entry which is preliminary data.</text>
</comment>
<dbReference type="SMART" id="SM00355">
    <property type="entry name" value="ZnF_C2H2"/>
    <property type="match status" value="7"/>
</dbReference>
<dbReference type="InterPro" id="IPR036236">
    <property type="entry name" value="Znf_C2H2_sf"/>
</dbReference>
<dbReference type="GO" id="GO:0003676">
    <property type="term" value="F:nucleic acid binding"/>
    <property type="evidence" value="ECO:0007669"/>
    <property type="project" value="InterPro"/>
</dbReference>
<dbReference type="InterPro" id="IPR003604">
    <property type="entry name" value="Matrin/U1-like-C_Znf_C2H2"/>
</dbReference>
<protein>
    <recommendedName>
        <fullName evidence="8">C2H2-type domain-containing protein</fullName>
    </recommendedName>
</protein>
<comment type="subcellular location">
    <subcellularLocation>
        <location evidence="1">Nucleus</location>
    </subcellularLocation>
</comment>
<feature type="compositionally biased region" description="Basic and acidic residues" evidence="7">
    <location>
        <begin position="744"/>
        <end position="758"/>
    </location>
</feature>
<evidence type="ECO:0000256" key="2">
    <source>
        <dbReference type="ARBA" id="ARBA00022723"/>
    </source>
</evidence>
<keyword evidence="2" id="KW-0479">Metal-binding</keyword>
<evidence type="ECO:0000313" key="10">
    <source>
        <dbReference type="Proteomes" id="UP001293593"/>
    </source>
</evidence>
<evidence type="ECO:0000259" key="8">
    <source>
        <dbReference type="PROSITE" id="PS00028"/>
    </source>
</evidence>
<feature type="compositionally biased region" description="Basic and acidic residues" evidence="7">
    <location>
        <begin position="297"/>
        <end position="309"/>
    </location>
</feature>
<dbReference type="SMART" id="SM00451">
    <property type="entry name" value="ZnF_U1"/>
    <property type="match status" value="7"/>
</dbReference>
<proteinExistence type="predicted"/>
<evidence type="ECO:0000256" key="4">
    <source>
        <dbReference type="ARBA" id="ARBA00022771"/>
    </source>
</evidence>
<keyword evidence="10" id="KW-1185">Reference proteome</keyword>
<feature type="region of interest" description="Disordered" evidence="7">
    <location>
        <begin position="634"/>
        <end position="655"/>
    </location>
</feature>
<feature type="compositionally biased region" description="Basic and acidic residues" evidence="7">
    <location>
        <begin position="672"/>
        <end position="684"/>
    </location>
</feature>
<evidence type="ECO:0000256" key="3">
    <source>
        <dbReference type="ARBA" id="ARBA00022737"/>
    </source>
</evidence>
<name>A0AAE1THB3_9FABA</name>
<sequence length="1008" mass="108433">MLHQPHTSLAPRKVLLSLPQPSLASSLFPNPSAVSGSSTDSPDVPSNCQNFIVYQAVENSQGTSDVPTTFFNPWRDGSVCQVDRTKIKNPVRCEVCKIDFNSKCVFEEHISGKKHRKKMQLHSNPSNTILSGTSNVKNVQVQDCSVQGQEPFVDAGKDLKFKKRKLLSGGEAEHNDQVDLTSNNDGIGSKKVKVTQCTRCEICMVNCDTKDIYITHLSGKKHLRNLKKVSKLESDVAGAAADVSVACISAAIVTENDKQPASNPAAIGTQENPGTNEQECINSCQPENTVILEAQEKDTETKKQSKSKGDGAGADVSIPGVTAAIVAENDKQPAKNPAIESQEKPGTNKQECVNSCQPENAVILEAPEKDTESKKRRHELDGGTSKASIEPGTLSNANNETVFNLPDYPAQCEICMINCNSKPVYIRHISGKRHKRNMEKVSKSKNDGAGASVADAVSAIMPAIDVQQATNQAIEPQEKLETSVREGVVALTLGSVVMLEASEKDMETKRRKIEPFDGAATTSFRVCKLCNAPCNSEADFNSHLQGKKHAAMVDLTSNDDGIGLKKVKVTQCTRCEICMVNCDTKDIYITHLSGKKHLRNLKKVSKLESDGAGAAADVSVACISAAIVTENDKQPASNPAAIGTQENPGTNEQECINSCQPEKTVILEAQEKDTETKKQSESKGDGAGADVSIPGVTAAIVAENDKQPVTNPAIESQEKPGTNEQECINSCQPENTVILEAQEKDTETKKQSESKDDGAGADVSIPGVTAAIVAENDKQPVTNPAIESQEKPGTNKQECVNSCQPEIAVILEAPEMDTESKKRRHELDGGTSKASIEPGTLSNANNETVFNLPDYPAQCEICMINCNSKPVYIRHISGKRHKRNMEKVSKSKNDVAGASVADAVSAIMPAIDAQQATNQAIEPQEKLETSVREGVVALTLGSVVMLEASEKDMETKRRKIEPLDGAATTSFRVCKLCNAPCNSEVDFNSHLQGKKHAAMVKKLANSNK</sequence>
<feature type="region of interest" description="Disordered" evidence="7">
    <location>
        <begin position="366"/>
        <end position="393"/>
    </location>
</feature>
<dbReference type="GO" id="GO:0005634">
    <property type="term" value="C:nucleus"/>
    <property type="evidence" value="ECO:0007669"/>
    <property type="project" value="UniProtKB-SubCell"/>
</dbReference>
<dbReference type="InterPro" id="IPR051868">
    <property type="entry name" value="ZN346_ZMAT4"/>
</dbReference>
<feature type="region of interest" description="Disordered" evidence="7">
    <location>
        <begin position="672"/>
        <end position="691"/>
    </location>
</feature>
<dbReference type="PANTHER" id="PTHR46144">
    <property type="entry name" value="ZINC FINGER PROTEIN 385B-LIKE"/>
    <property type="match status" value="1"/>
</dbReference>
<feature type="region of interest" description="Disordered" evidence="7">
    <location>
        <begin position="744"/>
        <end position="763"/>
    </location>
</feature>
<dbReference type="Proteomes" id="UP001293593">
    <property type="component" value="Unassembled WGS sequence"/>
</dbReference>
<keyword evidence="5" id="KW-0862">Zinc</keyword>
<dbReference type="Pfam" id="PF12874">
    <property type="entry name" value="zf-met"/>
    <property type="match status" value="7"/>
</dbReference>
<evidence type="ECO:0000256" key="5">
    <source>
        <dbReference type="ARBA" id="ARBA00022833"/>
    </source>
</evidence>
<feature type="region of interest" description="Disordered" evidence="7">
    <location>
        <begin position="297"/>
        <end position="316"/>
    </location>
</feature>
<dbReference type="Gene3D" id="3.30.160.60">
    <property type="entry name" value="Classic Zinc Finger"/>
    <property type="match status" value="7"/>
</dbReference>
<keyword evidence="6" id="KW-0539">Nucleus</keyword>
<feature type="region of interest" description="Disordered" evidence="7">
    <location>
        <begin position="329"/>
        <end position="353"/>
    </location>
</feature>
<feature type="domain" description="C2H2-type" evidence="8">
    <location>
        <begin position="93"/>
        <end position="115"/>
    </location>
</feature>
<evidence type="ECO:0000256" key="7">
    <source>
        <dbReference type="SAM" id="MobiDB-lite"/>
    </source>
</evidence>
<dbReference type="AlphaFoldDB" id="A0AAE1THB3"/>
<evidence type="ECO:0000256" key="6">
    <source>
        <dbReference type="ARBA" id="ARBA00023242"/>
    </source>
</evidence>